<organism evidence="4 5">
    <name type="scientific">Fragilariopsis cylindrus CCMP1102</name>
    <dbReference type="NCBI Taxonomy" id="635003"/>
    <lineage>
        <taxon>Eukaryota</taxon>
        <taxon>Sar</taxon>
        <taxon>Stramenopiles</taxon>
        <taxon>Ochrophyta</taxon>
        <taxon>Bacillariophyta</taxon>
        <taxon>Bacillariophyceae</taxon>
        <taxon>Bacillariophycidae</taxon>
        <taxon>Bacillariales</taxon>
        <taxon>Bacillariaceae</taxon>
        <taxon>Fragilariopsis</taxon>
    </lineage>
</organism>
<dbReference type="SUPFAM" id="SSF48371">
    <property type="entry name" value="ARM repeat"/>
    <property type="match status" value="2"/>
</dbReference>
<feature type="compositionally biased region" description="Low complexity" evidence="2">
    <location>
        <begin position="1095"/>
        <end position="1106"/>
    </location>
</feature>
<evidence type="ECO:0000256" key="1">
    <source>
        <dbReference type="ARBA" id="ARBA00007690"/>
    </source>
</evidence>
<dbReference type="OrthoDB" id="2192888at2759"/>
<dbReference type="InterPro" id="IPR016024">
    <property type="entry name" value="ARM-type_fold"/>
</dbReference>
<feature type="compositionally biased region" description="Acidic residues" evidence="2">
    <location>
        <begin position="1076"/>
        <end position="1086"/>
    </location>
</feature>
<dbReference type="PANTHER" id="PTHR48287">
    <property type="entry name" value="ARM REPEAT SUPERFAMILY PROTEIN"/>
    <property type="match status" value="1"/>
</dbReference>
<evidence type="ECO:0000313" key="5">
    <source>
        <dbReference type="Proteomes" id="UP000095751"/>
    </source>
</evidence>
<feature type="compositionally biased region" description="Acidic residues" evidence="2">
    <location>
        <begin position="1159"/>
        <end position="1171"/>
    </location>
</feature>
<feature type="compositionally biased region" description="Basic and acidic residues" evidence="2">
    <location>
        <begin position="1241"/>
        <end position="1251"/>
    </location>
</feature>
<proteinExistence type="inferred from homology"/>
<feature type="compositionally biased region" description="Basic and acidic residues" evidence="2">
    <location>
        <begin position="1184"/>
        <end position="1194"/>
    </location>
</feature>
<sequence length="1291" mass="142279">MDDAGSFTEVVDDLKSLATNSRDPRSVRVGNVISALTDVIQGGVTPGKVYASTVTTLEGTLHQDHGDVNIMLDSLTTQTALLKILGVVVPHVSAATLGATIGLTSRVLRGVVSSSLSILVNDSQGSLLDTNDGLGALTTLLCETCHTVGEVLRNLTPSTVQEAAVRQLLTGTVLGLLQDTRQKVQNAAKNSLSGLLLMNSPRCHPAILKATTKYVNMHIDNYLKNPSNQNENQNMIELTGFLGTSLVSLNFTAIGGRLMTILVDLLNEESLSSPSRPVFVANSHGSTLKILTINSILSTILSLLEADDEVGKKNIEKINSFAARVLASLVQARPTLSFREGAADVDLLESGRTIYGQILISSSQRILNSTTSTIEIGAKLLPMALQHLLGLSRPVEEDSENSIAETLFLEVSQLLRVQMRTLLRDHPKLHQNCSRDCLSVLKSVIDSPFDKTYTPVLDCLALLLQQMKMEEEEVVKCIHSLIKLRCDDTTGEALQRQIDGALISLIQGIGLEQFWKIIDFPKLCKTSLKGTPNQYSWVIDVMKISGLIVSDNRLHLSFFQDEVLPLAREFDAIFVKGSTGTTICRSQVINLWNLFPVFCRMPADLDVALPKLAPIILKAMNDQRYPEFVTVICTGLDILASGVFDRKDELKELIDGEEGSHVRMEAEVMGQVSLKLLPSLFKLVDSLHDINSGSAKNPEDDNEMDTPNESIVEKDASGVLAVTRSIASIARVAPTAQIQRLFTKVVQRMLESSQSGDKKTVEKMCSLLALSQALVISECLDDSGISLLYRSLKPIIRTDETPSRIQKRAYKVMSEICKRYHSFVAEPERLKEVMELLSSTSATSQVSARFMRLKCLTFVVDGFEGSAVDIRQGITSSLIGETLLCLKDYNAKTRDAGFKLLLSMNKLHGSSADFIRMVAAAVGSKTSHMRSAAVTALSKLVFVLSSEDIDVHNMLPALLKTVLILSEDPSREVTKSMVVFVRVSVSAASSEQLEPLLSDILNGLLKYHRGKDRFRKKIKIIIKKLVKLFGFDALMPFVPPSDSRLLTHMRKLSEREARRKNTRRNQRRDDTRDYEAMADSDEEDSDDGRTLATGMTRMSRMSRISSGKTLKRGHMETASFAQSTKSGRTKSTTMRIKSDADGNVTDVKDLKTVRFSESPSDESDFEEDMEFDSSGKLVVHDMGELDSTNKKGDGDTIFSFKSKRSTTSERSALTRDTRDPTKKKKKAPNNGLGSAYKAKKAGGDTKKKGQKFEPYAYMQLDGRNYSKKNRRQAVEQMSSVVHRGNKRLKRS</sequence>
<dbReference type="InterPro" id="IPR012978">
    <property type="entry name" value="HEAT_RRP12"/>
</dbReference>
<comment type="similarity">
    <text evidence="1">Belongs to the RRP12 family.</text>
</comment>
<dbReference type="InParanoid" id="A0A1E7FLF4"/>
<dbReference type="PANTHER" id="PTHR48287:SF1">
    <property type="entry name" value="ARM REPEAT SUPERFAMILY PROTEIN"/>
    <property type="match status" value="1"/>
</dbReference>
<dbReference type="Gene3D" id="1.25.10.10">
    <property type="entry name" value="Leucine-rich Repeat Variant"/>
    <property type="match status" value="1"/>
</dbReference>
<dbReference type="GO" id="GO:0005634">
    <property type="term" value="C:nucleus"/>
    <property type="evidence" value="ECO:0007669"/>
    <property type="project" value="UniProtKB-SubCell"/>
</dbReference>
<feature type="domain" description="RRP12 HEAT" evidence="3">
    <location>
        <begin position="420"/>
        <end position="684"/>
    </location>
</feature>
<dbReference type="Proteomes" id="UP000095751">
    <property type="component" value="Unassembled WGS sequence"/>
</dbReference>
<dbReference type="KEGG" id="fcy:FRACYDRAFT_237241"/>
<accession>A0A1E7FLF4</accession>
<reference evidence="4 5" key="1">
    <citation type="submission" date="2016-09" db="EMBL/GenBank/DDBJ databases">
        <title>Extensive genetic diversity and differential bi-allelic expression allows diatom success in the polar Southern Ocean.</title>
        <authorList>
            <consortium name="DOE Joint Genome Institute"/>
            <person name="Mock T."/>
            <person name="Otillar R.P."/>
            <person name="Strauss J."/>
            <person name="Dupont C."/>
            <person name="Frickenhaus S."/>
            <person name="Maumus F."/>
            <person name="Mcmullan M."/>
            <person name="Sanges R."/>
            <person name="Schmutz J."/>
            <person name="Toseland A."/>
            <person name="Valas R."/>
            <person name="Veluchamy A."/>
            <person name="Ward B.J."/>
            <person name="Allen A."/>
            <person name="Barry K."/>
            <person name="Falciatore A."/>
            <person name="Ferrante M."/>
            <person name="Fortunato A.E."/>
            <person name="Gloeckner G."/>
            <person name="Gruber A."/>
            <person name="Hipkin R."/>
            <person name="Janech M."/>
            <person name="Kroth P."/>
            <person name="Leese F."/>
            <person name="Lindquist E."/>
            <person name="Lyon B.R."/>
            <person name="Martin J."/>
            <person name="Mayer C."/>
            <person name="Parker M."/>
            <person name="Quesneville H."/>
            <person name="Raymond J."/>
            <person name="Uhlig C."/>
            <person name="Valentin K.U."/>
            <person name="Worden A.Z."/>
            <person name="Armbrust E.V."/>
            <person name="Bowler C."/>
            <person name="Green B."/>
            <person name="Moulton V."/>
            <person name="Van Oosterhout C."/>
            <person name="Grigoriev I."/>
        </authorList>
    </citation>
    <scope>NUCLEOTIDE SEQUENCE [LARGE SCALE GENOMIC DNA]</scope>
    <source>
        <strain evidence="4 5">CCMP1102</strain>
    </source>
</reference>
<evidence type="ECO:0000313" key="4">
    <source>
        <dbReference type="EMBL" id="OEU18954.1"/>
    </source>
</evidence>
<name>A0A1E7FLF4_9STRA</name>
<dbReference type="EMBL" id="KV784356">
    <property type="protein sequence ID" value="OEU18954.1"/>
    <property type="molecule type" value="Genomic_DNA"/>
</dbReference>
<keyword evidence="5" id="KW-1185">Reference proteome</keyword>
<dbReference type="Pfam" id="PF08161">
    <property type="entry name" value="RRP12_HEAT"/>
    <property type="match status" value="1"/>
</dbReference>
<dbReference type="InterPro" id="IPR052087">
    <property type="entry name" value="RRP12"/>
</dbReference>
<dbReference type="InterPro" id="IPR011989">
    <property type="entry name" value="ARM-like"/>
</dbReference>
<evidence type="ECO:0000256" key="2">
    <source>
        <dbReference type="SAM" id="MobiDB-lite"/>
    </source>
</evidence>
<feature type="region of interest" description="Disordered" evidence="2">
    <location>
        <begin position="1053"/>
        <end position="1141"/>
    </location>
</feature>
<protein>
    <recommendedName>
        <fullName evidence="3">RRP12 HEAT domain-containing protein</fullName>
    </recommendedName>
</protein>
<feature type="region of interest" description="Disordered" evidence="2">
    <location>
        <begin position="1152"/>
        <end position="1171"/>
    </location>
</feature>
<feature type="compositionally biased region" description="Polar residues" evidence="2">
    <location>
        <begin position="1119"/>
        <end position="1135"/>
    </location>
</feature>
<feature type="region of interest" description="Disordered" evidence="2">
    <location>
        <begin position="1184"/>
        <end position="1291"/>
    </location>
</feature>
<evidence type="ECO:0000259" key="3">
    <source>
        <dbReference type="Pfam" id="PF08161"/>
    </source>
</evidence>
<gene>
    <name evidence="4" type="ORF">FRACYDRAFT_237241</name>
</gene>